<evidence type="ECO:0000313" key="11">
    <source>
        <dbReference type="Proteomes" id="UP000319257"/>
    </source>
</evidence>
<evidence type="ECO:0000313" key="9">
    <source>
        <dbReference type="EMBL" id="TPX09104.1"/>
    </source>
</evidence>
<evidence type="ECO:0000256" key="3">
    <source>
        <dbReference type="ARBA" id="ARBA00022692"/>
    </source>
</evidence>
<dbReference type="PROSITE" id="PS00216">
    <property type="entry name" value="SUGAR_TRANSPORT_1"/>
    <property type="match status" value="1"/>
</dbReference>
<dbReference type="GO" id="GO:0005886">
    <property type="term" value="C:plasma membrane"/>
    <property type="evidence" value="ECO:0007669"/>
    <property type="project" value="TreeGrafter"/>
</dbReference>
<feature type="region of interest" description="Disordered" evidence="6">
    <location>
        <begin position="1"/>
        <end position="22"/>
    </location>
</feature>
<evidence type="ECO:0000259" key="8">
    <source>
        <dbReference type="PROSITE" id="PS50850"/>
    </source>
</evidence>
<dbReference type="PANTHER" id="PTHR23501">
    <property type="entry name" value="MAJOR FACILITATOR SUPERFAMILY"/>
    <property type="match status" value="1"/>
</dbReference>
<feature type="transmembrane region" description="Helical" evidence="7">
    <location>
        <begin position="151"/>
        <end position="170"/>
    </location>
</feature>
<dbReference type="Gene3D" id="1.20.1250.20">
    <property type="entry name" value="MFS general substrate transporter like domains"/>
    <property type="match status" value="2"/>
</dbReference>
<dbReference type="RefSeq" id="XP_030990815.1">
    <property type="nucleotide sequence ID" value="XM_031135657.1"/>
</dbReference>
<evidence type="ECO:0000256" key="4">
    <source>
        <dbReference type="ARBA" id="ARBA00022989"/>
    </source>
</evidence>
<dbReference type="Pfam" id="PF06609">
    <property type="entry name" value="TRI12"/>
    <property type="match status" value="1"/>
</dbReference>
<feature type="transmembrane region" description="Helical" evidence="7">
    <location>
        <begin position="96"/>
        <end position="114"/>
    </location>
</feature>
<accession>A0A507AN61</accession>
<feature type="transmembrane region" description="Helical" evidence="7">
    <location>
        <begin position="126"/>
        <end position="145"/>
    </location>
</feature>
<evidence type="ECO:0000256" key="6">
    <source>
        <dbReference type="SAM" id="MobiDB-lite"/>
    </source>
</evidence>
<feature type="transmembrane region" description="Helical" evidence="7">
    <location>
        <begin position="328"/>
        <end position="351"/>
    </location>
</feature>
<feature type="transmembrane region" description="Helical" evidence="7">
    <location>
        <begin position="397"/>
        <end position="417"/>
    </location>
</feature>
<evidence type="ECO:0000256" key="5">
    <source>
        <dbReference type="ARBA" id="ARBA00023136"/>
    </source>
</evidence>
<feature type="transmembrane region" description="Helical" evidence="7">
    <location>
        <begin position="550"/>
        <end position="568"/>
    </location>
</feature>
<dbReference type="InParanoid" id="A0A507AN61"/>
<feature type="transmembrane region" description="Helical" evidence="7">
    <location>
        <begin position="57"/>
        <end position="84"/>
    </location>
</feature>
<dbReference type="GeneID" id="41969011"/>
<dbReference type="InterPro" id="IPR036259">
    <property type="entry name" value="MFS_trans_sf"/>
</dbReference>
<feature type="transmembrane region" description="Helical" evidence="7">
    <location>
        <begin position="423"/>
        <end position="442"/>
    </location>
</feature>
<evidence type="ECO:0000256" key="1">
    <source>
        <dbReference type="ARBA" id="ARBA00004141"/>
    </source>
</evidence>
<sequence length="597" mass="63577">MAEPKHSVAHQEAPAVSDVESKNNHLEHVQTSETAGGITGFEADADDLPPGYFKSRFFLGSMFAIGMGLWATVAAFGYAAPILGQINADLGPDPRYVWIANVYNCTLAVCIAPVGRLSDIFGRRYWWIGSACLSVVGCIVCATAKSVTTLIGGSALLGISSATQLSFHYVMGEIVPIRYRYLGSAAVYIFCIPGSGVAPSIAYAFVNSSVGWRGIYYLLTAVNVVALICWVLFYFPPSFDKKHRGDSRTKTYWIMHFDYVGTFLYAGGLIMFLMGLSWGGAVYPWKSAATISAIVVGGVVLAIFVLWEIYAPLKEPLVPMHLFRNREWVVAVVLMGLGAGVYYAFAIVWPMQAAVLYDNGNSARLGGIADVIGLAVIAGQVTGGTLAARLKHNRFQVMGVMLLGGIFLACTAVSTPYNFNTALAMITVGVFFVGWNETICIANSTICVRDQKEIGIAGGLAGSIRSGICSVMVAIYTTTLTNRLTTTVAEEVPAALVSAGLPASSVPDFLAALTGGVAGAMSKVPGITDGIVAAGVAAYKVANADAYRTVYLSTLAFSGLAICLSWWAPDTDKYLSSKVAATLHREDVSDEERMQRA</sequence>
<dbReference type="OrthoDB" id="4161376at2759"/>
<reference evidence="10 11" key="1">
    <citation type="submission" date="2019-06" db="EMBL/GenBank/DDBJ databases">
        <title>Draft genome sequence of the filamentous fungus Phialemoniopsis curvata isolated from diesel fuel.</title>
        <authorList>
            <person name="Varaljay V.A."/>
            <person name="Lyon W.J."/>
            <person name="Crouch A.L."/>
            <person name="Drake C.E."/>
            <person name="Hollomon J.M."/>
            <person name="Nadeau L.J."/>
            <person name="Nunn H.S."/>
            <person name="Stevenson B.S."/>
            <person name="Bojanowski C.L."/>
            <person name="Crookes-Goodson W.J."/>
        </authorList>
    </citation>
    <scope>NUCLEOTIDE SEQUENCE [LARGE SCALE GENOMIC DNA]</scope>
    <source>
        <strain evidence="10 11">D216</strain>
    </source>
</reference>
<feature type="transmembrane region" description="Helical" evidence="7">
    <location>
        <begin position="454"/>
        <end position="476"/>
    </location>
</feature>
<keyword evidence="2" id="KW-0813">Transport</keyword>
<protein>
    <recommendedName>
        <fullName evidence="8">Major facilitator superfamily (MFS) profile domain-containing protein</fullName>
    </recommendedName>
</protein>
<dbReference type="InterPro" id="IPR010573">
    <property type="entry name" value="MFS_Str1/Tri12-like"/>
</dbReference>
<comment type="caution">
    <text evidence="10">The sequence shown here is derived from an EMBL/GenBank/DDBJ whole genome shotgun (WGS) entry which is preliminary data.</text>
</comment>
<keyword evidence="5 7" id="KW-0472">Membrane</keyword>
<dbReference type="PANTHER" id="PTHR23501:SF109">
    <property type="entry name" value="MAJOR FACILITATOR SUPERFAMILY (MFS) PROFILE DOMAIN-CONTAINING PROTEIN-RELATED"/>
    <property type="match status" value="1"/>
</dbReference>
<dbReference type="InterPro" id="IPR005829">
    <property type="entry name" value="Sugar_transporter_CS"/>
</dbReference>
<dbReference type="InterPro" id="IPR020846">
    <property type="entry name" value="MFS_dom"/>
</dbReference>
<proteinExistence type="predicted"/>
<dbReference type="EMBL" id="SKBQ01000006">
    <property type="protein sequence ID" value="TPX09104.1"/>
    <property type="molecule type" value="Genomic_DNA"/>
</dbReference>
<comment type="subcellular location">
    <subcellularLocation>
        <location evidence="1">Membrane</location>
        <topology evidence="1">Multi-pass membrane protein</topology>
    </subcellularLocation>
</comment>
<dbReference type="InterPro" id="IPR053791">
    <property type="entry name" value="MFS_Tri12-like"/>
</dbReference>
<keyword evidence="3 7" id="KW-0812">Transmembrane</keyword>
<feature type="transmembrane region" description="Helical" evidence="7">
    <location>
        <begin position="256"/>
        <end position="276"/>
    </location>
</feature>
<feature type="domain" description="Major facilitator superfamily (MFS) profile" evidence="8">
    <location>
        <begin position="61"/>
        <end position="506"/>
    </location>
</feature>
<keyword evidence="11" id="KW-1185">Reference proteome</keyword>
<dbReference type="EMBL" id="SKBQ01000006">
    <property type="protein sequence ID" value="TPX09173.1"/>
    <property type="molecule type" value="Genomic_DNA"/>
</dbReference>
<name>A0A507AN61_9PEZI</name>
<evidence type="ECO:0000313" key="10">
    <source>
        <dbReference type="EMBL" id="TPX09173.1"/>
    </source>
</evidence>
<dbReference type="GO" id="GO:0022857">
    <property type="term" value="F:transmembrane transporter activity"/>
    <property type="evidence" value="ECO:0007669"/>
    <property type="project" value="InterPro"/>
</dbReference>
<feature type="transmembrane region" description="Helical" evidence="7">
    <location>
        <begin position="182"/>
        <end position="203"/>
    </location>
</feature>
<organism evidence="10 11">
    <name type="scientific">Thyridium curvatum</name>
    <dbReference type="NCBI Taxonomy" id="1093900"/>
    <lineage>
        <taxon>Eukaryota</taxon>
        <taxon>Fungi</taxon>
        <taxon>Dikarya</taxon>
        <taxon>Ascomycota</taxon>
        <taxon>Pezizomycotina</taxon>
        <taxon>Sordariomycetes</taxon>
        <taxon>Sordariomycetidae</taxon>
        <taxon>Thyridiales</taxon>
        <taxon>Thyridiaceae</taxon>
        <taxon>Thyridium</taxon>
    </lineage>
</organism>
<dbReference type="PROSITE" id="PS50850">
    <property type="entry name" value="MFS"/>
    <property type="match status" value="1"/>
</dbReference>
<evidence type="ECO:0000256" key="7">
    <source>
        <dbReference type="SAM" id="Phobius"/>
    </source>
</evidence>
<evidence type="ECO:0000256" key="2">
    <source>
        <dbReference type="ARBA" id="ARBA00022448"/>
    </source>
</evidence>
<feature type="transmembrane region" description="Helical" evidence="7">
    <location>
        <begin position="215"/>
        <end position="235"/>
    </location>
</feature>
<dbReference type="AlphaFoldDB" id="A0A507AN61"/>
<feature type="transmembrane region" description="Helical" evidence="7">
    <location>
        <begin position="288"/>
        <end position="307"/>
    </location>
</feature>
<keyword evidence="4 7" id="KW-1133">Transmembrane helix</keyword>
<gene>
    <name evidence="9" type="ORF">E0L32_001564</name>
    <name evidence="10" type="ORF">E0L32_001633</name>
</gene>
<dbReference type="Proteomes" id="UP000319257">
    <property type="component" value="Unassembled WGS sequence"/>
</dbReference>
<feature type="transmembrane region" description="Helical" evidence="7">
    <location>
        <begin position="371"/>
        <end position="390"/>
    </location>
</feature>
<dbReference type="CDD" id="cd06179">
    <property type="entry name" value="MFS_TRI12_like"/>
    <property type="match status" value="1"/>
</dbReference>
<dbReference type="SUPFAM" id="SSF103473">
    <property type="entry name" value="MFS general substrate transporter"/>
    <property type="match status" value="2"/>
</dbReference>